<proteinExistence type="predicted"/>
<evidence type="ECO:0000313" key="4">
    <source>
        <dbReference type="Proteomes" id="UP001152747"/>
    </source>
</evidence>
<dbReference type="Gene3D" id="3.40.33.10">
    <property type="entry name" value="CAP"/>
    <property type="match status" value="2"/>
</dbReference>
<reference evidence="3" key="1">
    <citation type="submission" date="2022-11" db="EMBL/GenBank/DDBJ databases">
        <authorList>
            <person name="Kikuchi T."/>
        </authorList>
    </citation>
    <scope>NUCLEOTIDE SEQUENCE</scope>
    <source>
        <strain evidence="3">PS1010</strain>
    </source>
</reference>
<evidence type="ECO:0000259" key="2">
    <source>
        <dbReference type="SMART" id="SM00198"/>
    </source>
</evidence>
<dbReference type="CDD" id="cd05380">
    <property type="entry name" value="CAP_euk"/>
    <property type="match status" value="2"/>
</dbReference>
<feature type="signal peptide" evidence="1">
    <location>
        <begin position="1"/>
        <end position="17"/>
    </location>
</feature>
<organism evidence="3 4">
    <name type="scientific">Caenorhabditis angaria</name>
    <dbReference type="NCBI Taxonomy" id="860376"/>
    <lineage>
        <taxon>Eukaryota</taxon>
        <taxon>Metazoa</taxon>
        <taxon>Ecdysozoa</taxon>
        <taxon>Nematoda</taxon>
        <taxon>Chromadorea</taxon>
        <taxon>Rhabditida</taxon>
        <taxon>Rhabditina</taxon>
        <taxon>Rhabditomorpha</taxon>
        <taxon>Rhabditoidea</taxon>
        <taxon>Rhabditidae</taxon>
        <taxon>Peloderinae</taxon>
        <taxon>Caenorhabditis</taxon>
    </lineage>
</organism>
<dbReference type="Proteomes" id="UP001152747">
    <property type="component" value="Unassembled WGS sequence"/>
</dbReference>
<accession>A0A9P1IMC5</accession>
<feature type="domain" description="SCP" evidence="2">
    <location>
        <begin position="23"/>
        <end position="173"/>
    </location>
</feature>
<dbReference type="OrthoDB" id="414826at2759"/>
<dbReference type="AlphaFoldDB" id="A0A9P1IMC5"/>
<dbReference type="InterPro" id="IPR001283">
    <property type="entry name" value="CRISP-related"/>
</dbReference>
<dbReference type="EMBL" id="CANHGI010000004">
    <property type="protein sequence ID" value="CAI5447696.1"/>
    <property type="molecule type" value="Genomic_DNA"/>
</dbReference>
<evidence type="ECO:0000313" key="3">
    <source>
        <dbReference type="EMBL" id="CAI5447696.1"/>
    </source>
</evidence>
<feature type="domain" description="SCP" evidence="2">
    <location>
        <begin position="219"/>
        <end position="372"/>
    </location>
</feature>
<dbReference type="SUPFAM" id="SSF55797">
    <property type="entry name" value="PR-1-like"/>
    <property type="match status" value="2"/>
</dbReference>
<dbReference type="InterPro" id="IPR035940">
    <property type="entry name" value="CAP_sf"/>
</dbReference>
<dbReference type="InterPro" id="IPR014044">
    <property type="entry name" value="CAP_dom"/>
</dbReference>
<keyword evidence="4" id="KW-1185">Reference proteome</keyword>
<evidence type="ECO:0000256" key="1">
    <source>
        <dbReference type="SAM" id="SignalP"/>
    </source>
</evidence>
<dbReference type="PANTHER" id="PTHR10334">
    <property type="entry name" value="CYSTEINE-RICH SECRETORY PROTEIN-RELATED"/>
    <property type="match status" value="1"/>
</dbReference>
<dbReference type="SMART" id="SM00198">
    <property type="entry name" value="SCP"/>
    <property type="match status" value="2"/>
</dbReference>
<feature type="chain" id="PRO_5040374626" description="SCP domain-containing protein" evidence="1">
    <location>
        <begin position="18"/>
        <end position="373"/>
    </location>
</feature>
<dbReference type="PRINTS" id="PR00837">
    <property type="entry name" value="V5TPXLIKE"/>
</dbReference>
<name>A0A9P1IMC5_9PELO</name>
<gene>
    <name evidence="3" type="ORF">CAMP_LOCUS10333</name>
</gene>
<keyword evidence="1" id="KW-0732">Signal</keyword>
<sequence length="373" mass="41667">MIPIFLLLILQSSLIHSISIHHQAAKYILKSHNDLRSLVAKFEFKINANLNAEPSSNMRKLMWDAKLAEKAQNYVNENPKEPRNFHGESLYQINYTGIVYGSPHAEAVAAMDEWKAELNGADWSPQSISCEDFKKMRNGLQMIRATSGSVGCAYHKKELHGVLVCMYDGDMAASAIVEGTTHSIYKVGKACSECPSDSKCDEESGLCVGTAESIPEDSSLAKAILTRHNKERSKIANGNSISTTRSCALRSASNMNKLTWDSELAWSAEQYAKKKAHEKRWMSGENIYHEDGSDSNPERIANSAMTSWMNEIMDNSWNLNDKIGEKEYIKMGNGLQMIWATSEKIGCGIYQWTSEGGQKNHASFVCRYNKLSI</sequence>
<protein>
    <recommendedName>
        <fullName evidence="2">SCP domain-containing protein</fullName>
    </recommendedName>
</protein>
<comment type="caution">
    <text evidence="3">The sequence shown here is derived from an EMBL/GenBank/DDBJ whole genome shotgun (WGS) entry which is preliminary data.</text>
</comment>
<dbReference type="Pfam" id="PF00188">
    <property type="entry name" value="CAP"/>
    <property type="match status" value="2"/>
</dbReference>